<dbReference type="Proteomes" id="UP000284021">
    <property type="component" value="Unassembled WGS sequence"/>
</dbReference>
<sequence>MSSSDRPVYRLTLEAPEPGLGVIVIDAEGNVVGRCADDKSRLDLDLPRGLYTVRSSRSGAFAETVVRLDGPQLVKAAPPPVFSAATIPGAATTHEYYTWPAWAASQTPTAPLLAWDEPADARLLLFVRAAHQGAYAGEDQLASLSLRMLNGRSLSEFRDDAQRDSDKGWAAYSTRLPHGLLILEDLGERPRQIPVPLMPGWQTQVFVMHHKRLLWEDMRLATLHADVIDSRKYRSPYDLQPDDIQPSQDMDAGLLALQNNTPSVAPQLIDAFLGSKFQNPILGLLGAYLMLLHERREAKKPDYHADTGRIRMVLDNLHALLPESADVAALRLMAEPWLGKPALAPVERVPLFRCGAEALLQAAASDPALLPEGSLLDTVSDRLYGDTVWTTWKPVALPLGMYVAANLPGAGAMHETNWVEQAVVDAVSVAEHRGEDFTADDLVRRIGVSPHAVRNAMDRLITRAATQRLLPDVAPQDIRLLGGKVARTLADTLGLRVDESLLAQIASGPSSVESATMTPSIQQVYSRLKKALSEVAAKQAGKISADSVLTEIIRPDDALGRTLFSKRLARQFSEHNIALSNEELDATESVRDLAHLMARKLSE</sequence>
<organism evidence="1 2">
    <name type="scientific">Pseudomonas cavernicola</name>
    <dbReference type="NCBI Taxonomy" id="2320866"/>
    <lineage>
        <taxon>Bacteria</taxon>
        <taxon>Pseudomonadati</taxon>
        <taxon>Pseudomonadota</taxon>
        <taxon>Gammaproteobacteria</taxon>
        <taxon>Pseudomonadales</taxon>
        <taxon>Pseudomonadaceae</taxon>
        <taxon>Pseudomonas</taxon>
    </lineage>
</organism>
<accession>A0A418X977</accession>
<keyword evidence="2" id="KW-1185">Reference proteome</keyword>
<dbReference type="OrthoDB" id="1273397at2"/>
<proteinExistence type="predicted"/>
<comment type="caution">
    <text evidence="1">The sequence shown here is derived from an EMBL/GenBank/DDBJ whole genome shotgun (WGS) entry which is preliminary data.</text>
</comment>
<reference evidence="1 2" key="1">
    <citation type="submission" date="2018-09" db="EMBL/GenBank/DDBJ databases">
        <authorList>
            <person name="Zhu H."/>
        </authorList>
    </citation>
    <scope>NUCLEOTIDE SEQUENCE [LARGE SCALE GENOMIC DNA]</scope>
    <source>
        <strain evidence="1 2">K1S02-6</strain>
    </source>
</reference>
<evidence type="ECO:0000313" key="2">
    <source>
        <dbReference type="Proteomes" id="UP000284021"/>
    </source>
</evidence>
<dbReference type="AlphaFoldDB" id="A0A418X977"/>
<evidence type="ECO:0000313" key="1">
    <source>
        <dbReference type="EMBL" id="RJG09036.1"/>
    </source>
</evidence>
<name>A0A418X977_9PSED</name>
<dbReference type="EMBL" id="QYUR01000008">
    <property type="protein sequence ID" value="RJG09036.1"/>
    <property type="molecule type" value="Genomic_DNA"/>
</dbReference>
<dbReference type="RefSeq" id="WP_119956831.1">
    <property type="nucleotide sequence ID" value="NZ_QYUR01000008.1"/>
</dbReference>
<protein>
    <submittedName>
        <fullName evidence="1">Uncharacterized protein</fullName>
    </submittedName>
</protein>
<gene>
    <name evidence="1" type="ORF">D3879_24795</name>
</gene>